<evidence type="ECO:0000256" key="4">
    <source>
        <dbReference type="ARBA" id="ARBA00023136"/>
    </source>
</evidence>
<dbReference type="PANTHER" id="PTHR23502">
    <property type="entry name" value="MAJOR FACILITATOR SUPERFAMILY"/>
    <property type="match status" value="1"/>
</dbReference>
<evidence type="ECO:0000313" key="8">
    <source>
        <dbReference type="Proteomes" id="UP000184383"/>
    </source>
</evidence>
<comment type="subcellular location">
    <subcellularLocation>
        <location evidence="1">Membrane</location>
        <topology evidence="1">Multi-pass membrane protein</topology>
    </subcellularLocation>
</comment>
<feature type="transmembrane region" description="Helical" evidence="6">
    <location>
        <begin position="302"/>
        <end position="325"/>
    </location>
</feature>
<feature type="transmembrane region" description="Helical" evidence="6">
    <location>
        <begin position="547"/>
        <end position="569"/>
    </location>
</feature>
<feature type="transmembrane region" description="Helical" evidence="6">
    <location>
        <begin position="514"/>
        <end position="535"/>
    </location>
</feature>
<dbReference type="GeneID" id="63753140"/>
<dbReference type="Gene3D" id="1.20.1250.20">
    <property type="entry name" value="MFS general substrate transporter like domains"/>
    <property type="match status" value="1"/>
</dbReference>
<evidence type="ECO:0008006" key="9">
    <source>
        <dbReference type="Google" id="ProtNLM"/>
    </source>
</evidence>
<keyword evidence="4 6" id="KW-0472">Membrane</keyword>
<gene>
    <name evidence="7" type="ORF">ASPWEDRAFT_49548</name>
</gene>
<organism evidence="7 8">
    <name type="scientific">Aspergillus wentii DTO 134E9</name>
    <dbReference type="NCBI Taxonomy" id="1073089"/>
    <lineage>
        <taxon>Eukaryota</taxon>
        <taxon>Fungi</taxon>
        <taxon>Dikarya</taxon>
        <taxon>Ascomycota</taxon>
        <taxon>Pezizomycotina</taxon>
        <taxon>Eurotiomycetes</taxon>
        <taxon>Eurotiomycetidae</taxon>
        <taxon>Eurotiales</taxon>
        <taxon>Aspergillaceae</taxon>
        <taxon>Aspergillus</taxon>
        <taxon>Aspergillus subgen. Cremei</taxon>
    </lineage>
</organism>
<keyword evidence="8" id="KW-1185">Reference proteome</keyword>
<dbReference type="OrthoDB" id="3357846at2759"/>
<evidence type="ECO:0000256" key="5">
    <source>
        <dbReference type="SAM" id="MobiDB-lite"/>
    </source>
</evidence>
<feature type="transmembrane region" description="Helical" evidence="6">
    <location>
        <begin position="481"/>
        <end position="502"/>
    </location>
</feature>
<dbReference type="EMBL" id="KV878210">
    <property type="protein sequence ID" value="OJJ39598.1"/>
    <property type="molecule type" value="Genomic_DNA"/>
</dbReference>
<reference evidence="8" key="1">
    <citation type="journal article" date="2017" name="Genome Biol.">
        <title>Comparative genomics reveals high biological diversity and specific adaptations in the industrially and medically important fungal genus Aspergillus.</title>
        <authorList>
            <person name="de Vries R.P."/>
            <person name="Riley R."/>
            <person name="Wiebenga A."/>
            <person name="Aguilar-Osorio G."/>
            <person name="Amillis S."/>
            <person name="Uchima C.A."/>
            <person name="Anderluh G."/>
            <person name="Asadollahi M."/>
            <person name="Askin M."/>
            <person name="Barry K."/>
            <person name="Battaglia E."/>
            <person name="Bayram O."/>
            <person name="Benocci T."/>
            <person name="Braus-Stromeyer S.A."/>
            <person name="Caldana C."/>
            <person name="Canovas D."/>
            <person name="Cerqueira G.C."/>
            <person name="Chen F."/>
            <person name="Chen W."/>
            <person name="Choi C."/>
            <person name="Clum A."/>
            <person name="Dos Santos R.A."/>
            <person name="Damasio A.R."/>
            <person name="Diallinas G."/>
            <person name="Emri T."/>
            <person name="Fekete E."/>
            <person name="Flipphi M."/>
            <person name="Freyberg S."/>
            <person name="Gallo A."/>
            <person name="Gournas C."/>
            <person name="Habgood R."/>
            <person name="Hainaut M."/>
            <person name="Harispe M.L."/>
            <person name="Henrissat B."/>
            <person name="Hilden K.S."/>
            <person name="Hope R."/>
            <person name="Hossain A."/>
            <person name="Karabika E."/>
            <person name="Karaffa L."/>
            <person name="Karanyi Z."/>
            <person name="Krasevec N."/>
            <person name="Kuo A."/>
            <person name="Kusch H."/>
            <person name="LaButti K."/>
            <person name="Lagendijk E.L."/>
            <person name="Lapidus A."/>
            <person name="Levasseur A."/>
            <person name="Lindquist E."/>
            <person name="Lipzen A."/>
            <person name="Logrieco A.F."/>
            <person name="MacCabe A."/>
            <person name="Maekelae M.R."/>
            <person name="Malavazi I."/>
            <person name="Melin P."/>
            <person name="Meyer V."/>
            <person name="Mielnichuk N."/>
            <person name="Miskei M."/>
            <person name="Molnar A.P."/>
            <person name="Mule G."/>
            <person name="Ngan C.Y."/>
            <person name="Orejas M."/>
            <person name="Orosz E."/>
            <person name="Ouedraogo J.P."/>
            <person name="Overkamp K.M."/>
            <person name="Park H.-S."/>
            <person name="Perrone G."/>
            <person name="Piumi F."/>
            <person name="Punt P.J."/>
            <person name="Ram A.F."/>
            <person name="Ramon A."/>
            <person name="Rauscher S."/>
            <person name="Record E."/>
            <person name="Riano-Pachon D.M."/>
            <person name="Robert V."/>
            <person name="Roehrig J."/>
            <person name="Ruller R."/>
            <person name="Salamov A."/>
            <person name="Salih N.S."/>
            <person name="Samson R.A."/>
            <person name="Sandor E."/>
            <person name="Sanguinetti M."/>
            <person name="Schuetze T."/>
            <person name="Sepcic K."/>
            <person name="Shelest E."/>
            <person name="Sherlock G."/>
            <person name="Sophianopoulou V."/>
            <person name="Squina F.M."/>
            <person name="Sun H."/>
            <person name="Susca A."/>
            <person name="Todd R.B."/>
            <person name="Tsang A."/>
            <person name="Unkles S.E."/>
            <person name="van de Wiele N."/>
            <person name="van Rossen-Uffink D."/>
            <person name="Oliveira J.V."/>
            <person name="Vesth T.C."/>
            <person name="Visser J."/>
            <person name="Yu J.-H."/>
            <person name="Zhou M."/>
            <person name="Andersen M.R."/>
            <person name="Archer D.B."/>
            <person name="Baker S.E."/>
            <person name="Benoit I."/>
            <person name="Brakhage A.A."/>
            <person name="Braus G.H."/>
            <person name="Fischer R."/>
            <person name="Frisvad J.C."/>
            <person name="Goldman G.H."/>
            <person name="Houbraken J."/>
            <person name="Oakley B."/>
            <person name="Pocsi I."/>
            <person name="Scazzocchio C."/>
            <person name="Seiboth B."/>
            <person name="vanKuyk P.A."/>
            <person name="Wortman J."/>
            <person name="Dyer P.S."/>
            <person name="Grigoriev I.V."/>
        </authorList>
    </citation>
    <scope>NUCLEOTIDE SEQUENCE [LARGE SCALE GENOMIC DNA]</scope>
    <source>
        <strain evidence="8">DTO 134E9</strain>
    </source>
</reference>
<feature type="transmembrane region" description="Helical" evidence="6">
    <location>
        <begin position="263"/>
        <end position="282"/>
    </location>
</feature>
<feature type="transmembrane region" description="Helical" evidence="6">
    <location>
        <begin position="235"/>
        <end position="256"/>
    </location>
</feature>
<dbReference type="Pfam" id="PF07690">
    <property type="entry name" value="MFS_1"/>
    <property type="match status" value="1"/>
</dbReference>
<feature type="transmembrane region" description="Helical" evidence="6">
    <location>
        <begin position="454"/>
        <end position="475"/>
    </location>
</feature>
<dbReference type="STRING" id="1073089.A0A1L9RXM7"/>
<keyword evidence="2 6" id="KW-0812">Transmembrane</keyword>
<dbReference type="InterPro" id="IPR011701">
    <property type="entry name" value="MFS"/>
</dbReference>
<dbReference type="VEuPathDB" id="FungiDB:ASPWEDRAFT_49548"/>
<dbReference type="SUPFAM" id="SSF103473">
    <property type="entry name" value="MFS general substrate transporter"/>
    <property type="match status" value="1"/>
</dbReference>
<keyword evidence="3 6" id="KW-1133">Transmembrane helix</keyword>
<feature type="region of interest" description="Disordered" evidence="5">
    <location>
        <begin position="35"/>
        <end position="82"/>
    </location>
</feature>
<evidence type="ECO:0000256" key="2">
    <source>
        <dbReference type="ARBA" id="ARBA00022692"/>
    </source>
</evidence>
<dbReference type="PANTHER" id="PTHR23502:SF23">
    <property type="entry name" value="FLUCONAZOLE RESISTANCE PROTEIN 1"/>
    <property type="match status" value="1"/>
</dbReference>
<feature type="transmembrane region" description="Helical" evidence="6">
    <location>
        <begin position="411"/>
        <end position="433"/>
    </location>
</feature>
<feature type="transmembrane region" description="Helical" evidence="6">
    <location>
        <begin position="372"/>
        <end position="391"/>
    </location>
</feature>
<dbReference type="AlphaFoldDB" id="A0A1L9RXM7"/>
<proteinExistence type="predicted"/>
<dbReference type="InterPro" id="IPR036259">
    <property type="entry name" value="MFS_trans_sf"/>
</dbReference>
<protein>
    <recommendedName>
        <fullName evidence="9">Major facilitator superfamily (MFS) profile domain-containing protein</fullName>
    </recommendedName>
</protein>
<evidence type="ECO:0000256" key="1">
    <source>
        <dbReference type="ARBA" id="ARBA00004141"/>
    </source>
</evidence>
<name>A0A1L9RXM7_ASPWE</name>
<evidence type="ECO:0000313" key="7">
    <source>
        <dbReference type="EMBL" id="OJJ39598.1"/>
    </source>
</evidence>
<dbReference type="Proteomes" id="UP000184383">
    <property type="component" value="Unassembled WGS sequence"/>
</dbReference>
<dbReference type="GO" id="GO:0015244">
    <property type="term" value="F:fluconazole transmembrane transporter activity"/>
    <property type="evidence" value="ECO:0007669"/>
    <property type="project" value="TreeGrafter"/>
</dbReference>
<dbReference type="GO" id="GO:1990961">
    <property type="term" value="P:xenobiotic detoxification by transmembrane export across the plasma membrane"/>
    <property type="evidence" value="ECO:0007669"/>
    <property type="project" value="TreeGrafter"/>
</dbReference>
<sequence>MYDLIRDSAFGQISRYVTRNKYFQYIEERDSFRHPYLLPETGDPGDDEANAIPHSHTHGDPPEQVSGACTGMGKATSTPEPNPIHRLIIQQSQHEVERSQSRVIQPCKAADGVTMVSWYTTDDPDNPQNWSRKKKAFVGFMIWMYSFAVYLGSTIYFGGFREIVVVLNISVQESNLGVSMYVLGFGLGTLFFAPLSEIPVVGRKPPYVITSIIFALLWIPIALTNNFATLIGLRFLAAFMGSPCLATGGATFNDLYPLIKFPYGLVVWESTVILGPLLGPVVGSFSSRAKNWHWPSWEMLWLSGPLCICLFFLLPETASPTILYYRSKRLRKRTGNSQAQSEAEVKQADFSGRRILYNALIRPAQLNILDPAILFSTTYMCVVYGTFYSFFESCPLAYHNLYLMGWGVDSLPFLGFLVGLSISAAVVVLYWRFYIVKPFSKEGNLALIQPEKGLVPALFLCFFLPIGLFIFGWTARRSIHWMVNVVGLSITVVGAFSIICSIQIHLAFSYPEYIASLFAAKNFAWSALAAGAVMFSRPLFINLGLGWGVSLLAFLNVGFCFVLYCIWVWSPKLRARSRFAV</sequence>
<feature type="transmembrane region" description="Helical" evidence="6">
    <location>
        <begin position="178"/>
        <end position="195"/>
    </location>
</feature>
<evidence type="ECO:0000256" key="6">
    <source>
        <dbReference type="SAM" id="Phobius"/>
    </source>
</evidence>
<feature type="transmembrane region" description="Helical" evidence="6">
    <location>
        <begin position="136"/>
        <end position="158"/>
    </location>
</feature>
<dbReference type="RefSeq" id="XP_040693274.1">
    <property type="nucleotide sequence ID" value="XM_040837292.1"/>
</dbReference>
<feature type="transmembrane region" description="Helical" evidence="6">
    <location>
        <begin position="207"/>
        <end position="223"/>
    </location>
</feature>
<dbReference type="GO" id="GO:0005886">
    <property type="term" value="C:plasma membrane"/>
    <property type="evidence" value="ECO:0007669"/>
    <property type="project" value="TreeGrafter"/>
</dbReference>
<evidence type="ECO:0000256" key="3">
    <source>
        <dbReference type="ARBA" id="ARBA00022989"/>
    </source>
</evidence>
<accession>A0A1L9RXM7</accession>